<dbReference type="EMBL" id="CP036281">
    <property type="protein sequence ID" value="QDU78885.1"/>
    <property type="molecule type" value="Genomic_DNA"/>
</dbReference>
<protein>
    <submittedName>
        <fullName evidence="2">Lactate utilization protein C</fullName>
    </submittedName>
</protein>
<dbReference type="Pfam" id="PF02589">
    <property type="entry name" value="LUD_dom"/>
    <property type="match status" value="1"/>
</dbReference>
<dbReference type="Proteomes" id="UP000317178">
    <property type="component" value="Chromosome"/>
</dbReference>
<dbReference type="PANTHER" id="PTHR43682:SF1">
    <property type="entry name" value="LACTATE UTILIZATION PROTEIN C"/>
    <property type="match status" value="1"/>
</dbReference>
<dbReference type="KEGG" id="plon:Pla110_05890"/>
<reference evidence="2 3" key="1">
    <citation type="submission" date="2019-02" db="EMBL/GenBank/DDBJ databases">
        <title>Deep-cultivation of Planctomycetes and their phenomic and genomic characterization uncovers novel biology.</title>
        <authorList>
            <person name="Wiegand S."/>
            <person name="Jogler M."/>
            <person name="Boedeker C."/>
            <person name="Pinto D."/>
            <person name="Vollmers J."/>
            <person name="Rivas-Marin E."/>
            <person name="Kohn T."/>
            <person name="Peeters S.H."/>
            <person name="Heuer A."/>
            <person name="Rast P."/>
            <person name="Oberbeckmann S."/>
            <person name="Bunk B."/>
            <person name="Jeske O."/>
            <person name="Meyerdierks A."/>
            <person name="Storesund J.E."/>
            <person name="Kallscheuer N."/>
            <person name="Luecker S."/>
            <person name="Lage O.M."/>
            <person name="Pohl T."/>
            <person name="Merkel B.J."/>
            <person name="Hornburger P."/>
            <person name="Mueller R.-W."/>
            <person name="Bruemmer F."/>
            <person name="Labrenz M."/>
            <person name="Spormann A.M."/>
            <person name="Op den Camp H."/>
            <person name="Overmann J."/>
            <person name="Amann R."/>
            <person name="Jetten M.S.M."/>
            <person name="Mascher T."/>
            <person name="Medema M.H."/>
            <person name="Devos D.P."/>
            <person name="Kaster A.-K."/>
            <person name="Ovreas L."/>
            <person name="Rohde M."/>
            <person name="Galperin M.Y."/>
            <person name="Jogler C."/>
        </authorList>
    </citation>
    <scope>NUCLEOTIDE SEQUENCE [LARGE SCALE GENOMIC DNA]</scope>
    <source>
        <strain evidence="2 3">Pla110</strain>
    </source>
</reference>
<accession>A0A518CI32</accession>
<keyword evidence="3" id="KW-1185">Reference proteome</keyword>
<sequence length="214" mass="23609">MSSRDKILKSINRHLVPAAPLPDMDQAWIQFDNPTEQFLTMLSAVGGRGEVVANLQAVSAKLHEEPFYDDAKQICSLVPNLDISADKQVDLNAIEDPHDLADIDFAIVPGEFAVAENGAIWVTDAQVKHKALYFIAQHVVIVVHASDILHNMHEAYPRTGLNTEAFQQTPHFGVFISGPSKTADIEQSLVIGAHGARSLRVFLVEESFDRAQFK</sequence>
<dbReference type="Gene3D" id="3.40.50.10420">
    <property type="entry name" value="NagB/RpiA/CoA transferase-like"/>
    <property type="match status" value="1"/>
</dbReference>
<evidence type="ECO:0000259" key="1">
    <source>
        <dbReference type="Pfam" id="PF02589"/>
    </source>
</evidence>
<dbReference type="InterPro" id="IPR024185">
    <property type="entry name" value="FTHF_cligase-like_sf"/>
</dbReference>
<dbReference type="SUPFAM" id="SSF100950">
    <property type="entry name" value="NagB/RpiA/CoA transferase-like"/>
    <property type="match status" value="1"/>
</dbReference>
<evidence type="ECO:0000313" key="3">
    <source>
        <dbReference type="Proteomes" id="UP000317178"/>
    </source>
</evidence>
<dbReference type="OrthoDB" id="9794157at2"/>
<gene>
    <name evidence="2" type="primary">lutC</name>
    <name evidence="2" type="ORF">Pla110_05890</name>
</gene>
<dbReference type="InterPro" id="IPR037171">
    <property type="entry name" value="NagB/RpiA_transferase-like"/>
</dbReference>
<dbReference type="InterPro" id="IPR003741">
    <property type="entry name" value="LUD_dom"/>
</dbReference>
<feature type="domain" description="LUD" evidence="1">
    <location>
        <begin position="98"/>
        <end position="204"/>
    </location>
</feature>
<organism evidence="2 3">
    <name type="scientific">Polystyrenella longa</name>
    <dbReference type="NCBI Taxonomy" id="2528007"/>
    <lineage>
        <taxon>Bacteria</taxon>
        <taxon>Pseudomonadati</taxon>
        <taxon>Planctomycetota</taxon>
        <taxon>Planctomycetia</taxon>
        <taxon>Planctomycetales</taxon>
        <taxon>Planctomycetaceae</taxon>
        <taxon>Polystyrenella</taxon>
    </lineage>
</organism>
<proteinExistence type="predicted"/>
<name>A0A518CI32_9PLAN</name>
<dbReference type="AlphaFoldDB" id="A0A518CI32"/>
<dbReference type="RefSeq" id="WP_144992968.1">
    <property type="nucleotide sequence ID" value="NZ_CP036281.1"/>
</dbReference>
<dbReference type="PANTHER" id="PTHR43682">
    <property type="entry name" value="LACTATE UTILIZATION PROTEIN C"/>
    <property type="match status" value="1"/>
</dbReference>
<evidence type="ECO:0000313" key="2">
    <source>
        <dbReference type="EMBL" id="QDU78885.1"/>
    </source>
</evidence>